<proteinExistence type="predicted"/>
<keyword evidence="3" id="KW-1185">Reference proteome</keyword>
<dbReference type="Proteomes" id="UP001305414">
    <property type="component" value="Unassembled WGS sequence"/>
</dbReference>
<dbReference type="AlphaFoldDB" id="A0AAN7V0D5"/>
<feature type="region of interest" description="Disordered" evidence="1">
    <location>
        <begin position="215"/>
        <end position="251"/>
    </location>
</feature>
<feature type="compositionally biased region" description="Basic and acidic residues" evidence="1">
    <location>
        <begin position="222"/>
        <end position="251"/>
    </location>
</feature>
<protein>
    <submittedName>
        <fullName evidence="2">Uncharacterized protein</fullName>
    </submittedName>
</protein>
<accession>A0AAN7V0D5</accession>
<feature type="region of interest" description="Disordered" evidence="1">
    <location>
        <begin position="20"/>
        <end position="102"/>
    </location>
</feature>
<reference evidence="2 3" key="1">
    <citation type="submission" date="2023-10" db="EMBL/GenBank/DDBJ databases">
        <title>Draft genome sequence of Xylaria bambusicola isolate GMP-LS, the root and basal stem rot pathogen of sugarcane in Indonesia.</title>
        <authorList>
            <person name="Selvaraj P."/>
            <person name="Muralishankar V."/>
            <person name="Muruganantham S."/>
            <person name="Sp S."/>
            <person name="Haryani S."/>
            <person name="Lau K.J.X."/>
            <person name="Naqvi N.I."/>
        </authorList>
    </citation>
    <scope>NUCLEOTIDE SEQUENCE [LARGE SCALE GENOMIC DNA]</scope>
    <source>
        <strain evidence="2">GMP-LS</strain>
    </source>
</reference>
<gene>
    <name evidence="2" type="ORF">RRF57_012233</name>
</gene>
<name>A0AAN7V0D5_9PEZI</name>
<evidence type="ECO:0000256" key="1">
    <source>
        <dbReference type="SAM" id="MobiDB-lite"/>
    </source>
</evidence>
<sequence length="286" mass="32147">MSRYENGHPSRGLAADYYTHSVGGASAPPSYGRAPSPGYTTHDGKPQARLTYEPQETSYAPRSHSRPRSLAPPTDSPQDRTRERKYDSDSDDGKARSPLEAAKRFVDNTFTNSTTGLGVGVLGALVGGLAAREAVDLTSNRDKQQKGHNDDAEHKRNQLIGTVVGAAVGALGANAVEKRIETRRARGEREQEKWERKWRRPEGEPEILEKIDVVARPRSRARSRDRDDWDAWDDRDRGRDGRSTSRRGVSRDVDLGARSWKSVEDWLYLEDGDDGRRHRSRDSYRH</sequence>
<dbReference type="EMBL" id="JAWHQM010000071">
    <property type="protein sequence ID" value="KAK5636521.1"/>
    <property type="molecule type" value="Genomic_DNA"/>
</dbReference>
<evidence type="ECO:0000313" key="2">
    <source>
        <dbReference type="EMBL" id="KAK5636521.1"/>
    </source>
</evidence>
<evidence type="ECO:0000313" key="3">
    <source>
        <dbReference type="Proteomes" id="UP001305414"/>
    </source>
</evidence>
<comment type="caution">
    <text evidence="2">The sequence shown here is derived from an EMBL/GenBank/DDBJ whole genome shotgun (WGS) entry which is preliminary data.</text>
</comment>
<feature type="compositionally biased region" description="Basic and acidic residues" evidence="1">
    <location>
        <begin position="77"/>
        <end position="102"/>
    </location>
</feature>
<organism evidence="2 3">
    <name type="scientific">Xylaria bambusicola</name>
    <dbReference type="NCBI Taxonomy" id="326684"/>
    <lineage>
        <taxon>Eukaryota</taxon>
        <taxon>Fungi</taxon>
        <taxon>Dikarya</taxon>
        <taxon>Ascomycota</taxon>
        <taxon>Pezizomycotina</taxon>
        <taxon>Sordariomycetes</taxon>
        <taxon>Xylariomycetidae</taxon>
        <taxon>Xylariales</taxon>
        <taxon>Xylariaceae</taxon>
        <taxon>Xylaria</taxon>
    </lineage>
</organism>